<gene>
    <name evidence="3" type="ORF">IT882_00515</name>
</gene>
<feature type="compositionally biased region" description="Low complexity" evidence="2">
    <location>
        <begin position="139"/>
        <end position="150"/>
    </location>
</feature>
<dbReference type="AlphaFoldDB" id="A0A7S8MWS4"/>
<feature type="compositionally biased region" description="Polar residues" evidence="2">
    <location>
        <begin position="212"/>
        <end position="248"/>
    </location>
</feature>
<dbReference type="Proteomes" id="UP000594480">
    <property type="component" value="Chromosome"/>
</dbReference>
<keyword evidence="4" id="KW-1185">Reference proteome</keyword>
<name>A0A7S8MWS4_9MICO</name>
<dbReference type="PROSITE" id="PS51257">
    <property type="entry name" value="PROKAR_LIPOPROTEIN"/>
    <property type="match status" value="1"/>
</dbReference>
<dbReference type="Gene3D" id="3.50.50.60">
    <property type="entry name" value="FAD/NAD(P)-binding domain"/>
    <property type="match status" value="1"/>
</dbReference>
<organism evidence="3 4">
    <name type="scientific">Microbacterium schleiferi</name>
    <dbReference type="NCBI Taxonomy" id="69362"/>
    <lineage>
        <taxon>Bacteria</taxon>
        <taxon>Bacillati</taxon>
        <taxon>Actinomycetota</taxon>
        <taxon>Actinomycetes</taxon>
        <taxon>Micrococcales</taxon>
        <taxon>Microbacteriaceae</taxon>
        <taxon>Microbacterium</taxon>
    </lineage>
</organism>
<dbReference type="PANTHER" id="PTHR11552:SF147">
    <property type="entry name" value="CHOLINE DEHYDROGENASE, MITOCHONDRIAL"/>
    <property type="match status" value="1"/>
</dbReference>
<proteinExistence type="inferred from homology"/>
<feature type="compositionally biased region" description="Basic residues" evidence="2">
    <location>
        <begin position="151"/>
        <end position="163"/>
    </location>
</feature>
<dbReference type="GO" id="GO:0016491">
    <property type="term" value="F:oxidoreductase activity"/>
    <property type="evidence" value="ECO:0007669"/>
    <property type="project" value="TreeGrafter"/>
</dbReference>
<dbReference type="EMBL" id="CP064760">
    <property type="protein sequence ID" value="QPE04692.1"/>
    <property type="molecule type" value="Genomic_DNA"/>
</dbReference>
<dbReference type="SUPFAM" id="SSF51905">
    <property type="entry name" value="FAD/NAD(P)-binding domain"/>
    <property type="match status" value="1"/>
</dbReference>
<dbReference type="PANTHER" id="PTHR11552">
    <property type="entry name" value="GLUCOSE-METHANOL-CHOLINE GMC OXIDOREDUCTASE"/>
    <property type="match status" value="1"/>
</dbReference>
<sequence length="309" mass="32542">MGVVRVPAAHYDLIVVGAGAAGCVLAARLSENPDARVLLIEAGPDHRGIREILEAAHWDALIGGRFDYGYRSAPTPHVLGRSIAMPRGRVLGEARVRTRCSGTGARAPTTTRGRMPAPPAGATTTCCPTSVDPRRGRAATRNTGASTGRSASRRSRACIRSRPRSWMLPPPAGCRCSMTPTAPRTKARCSPTTTRWRVPADRSNDGAPPAPTSNRRWGDRTSTSSWTAPFTASTSPALASPVSRTSSTDAKRPPLRTASCSPPAPWIPRDCCSCRGSAMPTGWLVSASVPGTTCRASARTSKTTRSCSG</sequence>
<evidence type="ECO:0000256" key="1">
    <source>
        <dbReference type="ARBA" id="ARBA00010790"/>
    </source>
</evidence>
<comment type="similarity">
    <text evidence="1">Belongs to the GMC oxidoreductase family.</text>
</comment>
<evidence type="ECO:0000313" key="3">
    <source>
        <dbReference type="EMBL" id="QPE04692.1"/>
    </source>
</evidence>
<evidence type="ECO:0000256" key="2">
    <source>
        <dbReference type="SAM" id="MobiDB-lite"/>
    </source>
</evidence>
<dbReference type="KEGG" id="msf:IT882_00515"/>
<reference evidence="3 4" key="1">
    <citation type="submission" date="2020-11" db="EMBL/GenBank/DDBJ databases">
        <title>Amino acid is mineralized and recycled by bacteria in oceanic microbiome.</title>
        <authorList>
            <person name="Zheng L.Y."/>
        </authorList>
    </citation>
    <scope>NUCLEOTIDE SEQUENCE [LARGE SCALE GENOMIC DNA]</scope>
    <source>
        <strain evidence="3 4">A32-1</strain>
    </source>
</reference>
<feature type="region of interest" description="Disordered" evidence="2">
    <location>
        <begin position="99"/>
        <end position="261"/>
    </location>
</feature>
<dbReference type="Gene3D" id="3.30.560.10">
    <property type="entry name" value="Glucose Oxidase, domain 3"/>
    <property type="match status" value="1"/>
</dbReference>
<dbReference type="Pfam" id="PF05834">
    <property type="entry name" value="Lycopene_cycl"/>
    <property type="match status" value="1"/>
</dbReference>
<protein>
    <submittedName>
        <fullName evidence="3">GMC family oxidoreductase N-terminal domain-containing protein</fullName>
    </submittedName>
</protein>
<accession>A0A7S8MWS4</accession>
<evidence type="ECO:0000313" key="4">
    <source>
        <dbReference type="Proteomes" id="UP000594480"/>
    </source>
</evidence>
<dbReference type="GO" id="GO:0050660">
    <property type="term" value="F:flavin adenine dinucleotide binding"/>
    <property type="evidence" value="ECO:0007669"/>
    <property type="project" value="InterPro"/>
</dbReference>
<feature type="compositionally biased region" description="Low complexity" evidence="2">
    <location>
        <begin position="102"/>
        <end position="129"/>
    </location>
</feature>
<dbReference type="InterPro" id="IPR036188">
    <property type="entry name" value="FAD/NAD-bd_sf"/>
</dbReference>
<dbReference type="InterPro" id="IPR012132">
    <property type="entry name" value="GMC_OxRdtase"/>
</dbReference>